<keyword evidence="2" id="KW-1133">Transmembrane helix</keyword>
<protein>
    <submittedName>
        <fullName evidence="4">DUF4333 domain-containing protein</fullName>
    </submittedName>
</protein>
<evidence type="ECO:0000256" key="2">
    <source>
        <dbReference type="SAM" id="Phobius"/>
    </source>
</evidence>
<feature type="compositionally biased region" description="Low complexity" evidence="1">
    <location>
        <begin position="10"/>
        <end position="25"/>
    </location>
</feature>
<proteinExistence type="predicted"/>
<feature type="region of interest" description="Disordered" evidence="1">
    <location>
        <begin position="1"/>
        <end position="97"/>
    </location>
</feature>
<comment type="caution">
    <text evidence="4">The sequence shown here is derived from an EMBL/GenBank/DDBJ whole genome shotgun (WGS) entry which is preliminary data.</text>
</comment>
<keyword evidence="5" id="KW-1185">Reference proteome</keyword>
<evidence type="ECO:0000259" key="3">
    <source>
        <dbReference type="Pfam" id="PF14230"/>
    </source>
</evidence>
<feature type="compositionally biased region" description="Low complexity" evidence="1">
    <location>
        <begin position="39"/>
        <end position="95"/>
    </location>
</feature>
<sequence>MSTPFGGNDPQQWGQGGTPSPSSGGFPEQSYAHQPGNHQPQYGQAYPQQYPQYGQQPQQPYGQYPYGQPGAQPGGPQFPQQPYGGQSFGQPPGTGEPKKGGKVVLMVVAAVVVVVAVVCVLGFFKPGFFVTTVLDQNAVQNGVKTVLSAGPPKGYGQPVSSVSCPAKQEVKAGATFDCTAVVDGQKKTVTVTVKDSDGNYEVGQPR</sequence>
<evidence type="ECO:0000313" key="4">
    <source>
        <dbReference type="EMBL" id="MFD2417056.1"/>
    </source>
</evidence>
<evidence type="ECO:0000313" key="5">
    <source>
        <dbReference type="Proteomes" id="UP001597417"/>
    </source>
</evidence>
<dbReference type="Pfam" id="PF14230">
    <property type="entry name" value="DUF4333"/>
    <property type="match status" value="1"/>
</dbReference>
<dbReference type="Proteomes" id="UP001597417">
    <property type="component" value="Unassembled WGS sequence"/>
</dbReference>
<dbReference type="EMBL" id="JBHUKR010000006">
    <property type="protein sequence ID" value="MFD2417056.1"/>
    <property type="molecule type" value="Genomic_DNA"/>
</dbReference>
<dbReference type="RefSeq" id="WP_378264408.1">
    <property type="nucleotide sequence ID" value="NZ_JBHUKR010000006.1"/>
</dbReference>
<keyword evidence="2" id="KW-0472">Membrane</keyword>
<gene>
    <name evidence="4" type="ORF">ACFSXZ_12055</name>
</gene>
<feature type="domain" description="DUF4333" evidence="3">
    <location>
        <begin position="119"/>
        <end position="198"/>
    </location>
</feature>
<keyword evidence="2" id="KW-0812">Transmembrane</keyword>
<evidence type="ECO:0000256" key="1">
    <source>
        <dbReference type="SAM" id="MobiDB-lite"/>
    </source>
</evidence>
<dbReference type="InterPro" id="IPR025637">
    <property type="entry name" value="DUF4333"/>
</dbReference>
<name>A0ABW5FSR2_9PSEU</name>
<accession>A0ABW5FSR2</accession>
<organism evidence="4 5">
    <name type="scientific">Amycolatopsis pigmentata</name>
    <dbReference type="NCBI Taxonomy" id="450801"/>
    <lineage>
        <taxon>Bacteria</taxon>
        <taxon>Bacillati</taxon>
        <taxon>Actinomycetota</taxon>
        <taxon>Actinomycetes</taxon>
        <taxon>Pseudonocardiales</taxon>
        <taxon>Pseudonocardiaceae</taxon>
        <taxon>Amycolatopsis</taxon>
    </lineage>
</organism>
<feature type="transmembrane region" description="Helical" evidence="2">
    <location>
        <begin position="103"/>
        <end position="124"/>
    </location>
</feature>
<reference evidence="5" key="1">
    <citation type="journal article" date="2019" name="Int. J. Syst. Evol. Microbiol.">
        <title>The Global Catalogue of Microorganisms (GCM) 10K type strain sequencing project: providing services to taxonomists for standard genome sequencing and annotation.</title>
        <authorList>
            <consortium name="The Broad Institute Genomics Platform"/>
            <consortium name="The Broad Institute Genome Sequencing Center for Infectious Disease"/>
            <person name="Wu L."/>
            <person name="Ma J."/>
        </authorList>
    </citation>
    <scope>NUCLEOTIDE SEQUENCE [LARGE SCALE GENOMIC DNA]</scope>
    <source>
        <strain evidence="5">CGMCC 4.7645</strain>
    </source>
</reference>